<name>A0A067TEG9_GALM3</name>
<gene>
    <name evidence="1" type="ORF">GALMADRAFT_1311757</name>
</gene>
<proteinExistence type="predicted"/>
<reference evidence="2" key="1">
    <citation type="journal article" date="2014" name="Proc. Natl. Acad. Sci. U.S.A.">
        <title>Extensive sampling of basidiomycete genomes demonstrates inadequacy of the white-rot/brown-rot paradigm for wood decay fungi.</title>
        <authorList>
            <person name="Riley R."/>
            <person name="Salamov A.A."/>
            <person name="Brown D.W."/>
            <person name="Nagy L.G."/>
            <person name="Floudas D."/>
            <person name="Held B.W."/>
            <person name="Levasseur A."/>
            <person name="Lombard V."/>
            <person name="Morin E."/>
            <person name="Otillar R."/>
            <person name="Lindquist E.A."/>
            <person name="Sun H."/>
            <person name="LaButti K.M."/>
            <person name="Schmutz J."/>
            <person name="Jabbour D."/>
            <person name="Luo H."/>
            <person name="Baker S.E."/>
            <person name="Pisabarro A.G."/>
            <person name="Walton J.D."/>
            <person name="Blanchette R.A."/>
            <person name="Henrissat B."/>
            <person name="Martin F."/>
            <person name="Cullen D."/>
            <person name="Hibbett D.S."/>
            <person name="Grigoriev I.V."/>
        </authorList>
    </citation>
    <scope>NUCLEOTIDE SEQUENCE [LARGE SCALE GENOMIC DNA]</scope>
    <source>
        <strain evidence="2">CBS 339.88</strain>
    </source>
</reference>
<dbReference type="AlphaFoldDB" id="A0A067TEG9"/>
<accession>A0A067TEG9</accession>
<keyword evidence="2" id="KW-1185">Reference proteome</keyword>
<dbReference type="EMBL" id="KL142375">
    <property type="protein sequence ID" value="KDR78294.1"/>
    <property type="molecule type" value="Genomic_DNA"/>
</dbReference>
<organism evidence="1 2">
    <name type="scientific">Galerina marginata (strain CBS 339.88)</name>
    <dbReference type="NCBI Taxonomy" id="685588"/>
    <lineage>
        <taxon>Eukaryota</taxon>
        <taxon>Fungi</taxon>
        <taxon>Dikarya</taxon>
        <taxon>Basidiomycota</taxon>
        <taxon>Agaricomycotina</taxon>
        <taxon>Agaricomycetes</taxon>
        <taxon>Agaricomycetidae</taxon>
        <taxon>Agaricales</taxon>
        <taxon>Agaricineae</taxon>
        <taxon>Strophariaceae</taxon>
        <taxon>Galerina</taxon>
    </lineage>
</organism>
<protein>
    <submittedName>
        <fullName evidence="1">Uncharacterized protein</fullName>
    </submittedName>
</protein>
<dbReference type="HOGENOM" id="CLU_2776118_0_0_1"/>
<sequence length="69" mass="8157">MTNMSSDHEHDGNKYFLKREFRGMQGPCFQQGDFTQSNMFFVERTADNTSVQTFKPNPISKRSKMKMRE</sequence>
<evidence type="ECO:0000313" key="2">
    <source>
        <dbReference type="Proteomes" id="UP000027222"/>
    </source>
</evidence>
<evidence type="ECO:0000313" key="1">
    <source>
        <dbReference type="EMBL" id="KDR78294.1"/>
    </source>
</evidence>
<dbReference type="Proteomes" id="UP000027222">
    <property type="component" value="Unassembled WGS sequence"/>
</dbReference>